<name>A0A844GSE9_9CHRO</name>
<dbReference type="Proteomes" id="UP000437131">
    <property type="component" value="Unassembled WGS sequence"/>
</dbReference>
<keyword evidence="1" id="KW-0812">Transmembrane</keyword>
<evidence type="ECO:0000313" key="2">
    <source>
        <dbReference type="EMBL" id="MTF39434.1"/>
    </source>
</evidence>
<keyword evidence="1" id="KW-1133">Transmembrane helix</keyword>
<protein>
    <submittedName>
        <fullName evidence="2">Uncharacterized protein</fullName>
    </submittedName>
</protein>
<dbReference type="EMBL" id="WMIA01000012">
    <property type="protein sequence ID" value="MTF39434.1"/>
    <property type="molecule type" value="Genomic_DNA"/>
</dbReference>
<sequence>MSALTDNDLKELKDLITSKFESISKDLNDIKVDVATIKSDVNGLGKRLDDTNKRIDNLEFTNRGIFITVISGLLLAVITLTVKFLTPPIS</sequence>
<feature type="transmembrane region" description="Helical" evidence="1">
    <location>
        <begin position="64"/>
        <end position="85"/>
    </location>
</feature>
<reference evidence="2 3" key="1">
    <citation type="submission" date="2019-11" db="EMBL/GenBank/DDBJ databases">
        <title>Isolation of a new High Light Tolerant Cyanobacteria.</title>
        <authorList>
            <person name="Dobson Z."/>
            <person name="Vaughn N."/>
            <person name="Vaughn M."/>
            <person name="Fromme P."/>
            <person name="Mazor Y."/>
        </authorList>
    </citation>
    <scope>NUCLEOTIDE SEQUENCE [LARGE SCALE GENOMIC DNA]</scope>
    <source>
        <strain evidence="2 3">0216</strain>
    </source>
</reference>
<evidence type="ECO:0000256" key="1">
    <source>
        <dbReference type="SAM" id="Phobius"/>
    </source>
</evidence>
<dbReference type="RefSeq" id="WP_015218771.1">
    <property type="nucleotide sequence ID" value="NZ_WMIA01000012.1"/>
</dbReference>
<organism evidence="2 3">
    <name type="scientific">Cyanobacterium aponinum 0216</name>
    <dbReference type="NCBI Taxonomy" id="2676140"/>
    <lineage>
        <taxon>Bacteria</taxon>
        <taxon>Bacillati</taxon>
        <taxon>Cyanobacteriota</taxon>
        <taxon>Cyanophyceae</taxon>
        <taxon>Oscillatoriophycideae</taxon>
        <taxon>Chroococcales</taxon>
        <taxon>Geminocystaceae</taxon>
        <taxon>Cyanobacterium</taxon>
    </lineage>
</organism>
<proteinExistence type="predicted"/>
<comment type="caution">
    <text evidence="2">The sequence shown here is derived from an EMBL/GenBank/DDBJ whole genome shotgun (WGS) entry which is preliminary data.</text>
</comment>
<gene>
    <name evidence="2" type="ORF">GGC33_10910</name>
</gene>
<keyword evidence="1" id="KW-0472">Membrane</keyword>
<dbReference type="AlphaFoldDB" id="A0A844GSE9"/>
<accession>A0A844GSE9</accession>
<dbReference type="Gene3D" id="1.20.5.190">
    <property type="match status" value="1"/>
</dbReference>
<evidence type="ECO:0000313" key="3">
    <source>
        <dbReference type="Proteomes" id="UP000437131"/>
    </source>
</evidence>